<dbReference type="GO" id="GO:0003700">
    <property type="term" value="F:DNA-binding transcription factor activity"/>
    <property type="evidence" value="ECO:0007669"/>
    <property type="project" value="UniProtKB-UniRule"/>
</dbReference>
<dbReference type="Gene3D" id="3.40.1410.10">
    <property type="entry name" value="Chorismate lyase-like"/>
    <property type="match status" value="1"/>
</dbReference>
<dbReference type="Pfam" id="PF07702">
    <property type="entry name" value="UTRA"/>
    <property type="match status" value="1"/>
</dbReference>
<dbReference type="NCBIfam" id="TIGR02404">
    <property type="entry name" value="trehalos_R_Bsub"/>
    <property type="match status" value="1"/>
</dbReference>
<keyword evidence="7" id="KW-1185">Reference proteome</keyword>
<dbReference type="InterPro" id="IPR036388">
    <property type="entry name" value="WH-like_DNA-bd_sf"/>
</dbReference>
<accession>K9B0A3</accession>
<dbReference type="EMBL" id="AMSQ01000007">
    <property type="protein sequence ID" value="EKU48242.1"/>
    <property type="molecule type" value="Genomic_DNA"/>
</dbReference>
<dbReference type="eggNOG" id="COG2188">
    <property type="taxonomic scope" value="Bacteria"/>
</dbReference>
<dbReference type="SMART" id="SM00866">
    <property type="entry name" value="UTRA"/>
    <property type="match status" value="1"/>
</dbReference>
<dbReference type="InterPro" id="IPR036390">
    <property type="entry name" value="WH_DNA-bd_sf"/>
</dbReference>
<dbReference type="InterPro" id="IPR050679">
    <property type="entry name" value="Bact_HTH_transcr_reg"/>
</dbReference>
<dbReference type="CDD" id="cd07377">
    <property type="entry name" value="WHTH_GntR"/>
    <property type="match status" value="1"/>
</dbReference>
<evidence type="ECO:0000256" key="1">
    <source>
        <dbReference type="ARBA" id="ARBA00023015"/>
    </source>
</evidence>
<dbReference type="Pfam" id="PF00392">
    <property type="entry name" value="GntR"/>
    <property type="match status" value="1"/>
</dbReference>
<gene>
    <name evidence="6" type="ORF">C273_06032</name>
</gene>
<dbReference type="InterPro" id="IPR000524">
    <property type="entry name" value="Tscrpt_reg_HTH_GntR"/>
</dbReference>
<dbReference type="SUPFAM" id="SSF64288">
    <property type="entry name" value="Chorismate lyase-like"/>
    <property type="match status" value="1"/>
</dbReference>
<organism evidence="6 7">
    <name type="scientific">Staphylococcus massiliensis S46</name>
    <dbReference type="NCBI Taxonomy" id="1229783"/>
    <lineage>
        <taxon>Bacteria</taxon>
        <taxon>Bacillati</taxon>
        <taxon>Bacillota</taxon>
        <taxon>Bacilli</taxon>
        <taxon>Bacillales</taxon>
        <taxon>Staphylococcaceae</taxon>
        <taxon>Staphylococcus</taxon>
    </lineage>
</organism>
<name>K9B0A3_9STAP</name>
<keyword evidence="2" id="KW-0238">DNA-binding</keyword>
<dbReference type="InterPro" id="IPR028978">
    <property type="entry name" value="Chorismate_lyase_/UTRA_dom_sf"/>
</dbReference>
<evidence type="ECO:0000256" key="2">
    <source>
        <dbReference type="ARBA" id="ARBA00023125"/>
    </source>
</evidence>
<evidence type="ECO:0000256" key="3">
    <source>
        <dbReference type="ARBA" id="ARBA00023163"/>
    </source>
</evidence>
<dbReference type="PANTHER" id="PTHR44846">
    <property type="entry name" value="MANNOSYL-D-GLYCERATE TRANSPORT/METABOLISM SYSTEM REPRESSOR MNGR-RELATED"/>
    <property type="match status" value="1"/>
</dbReference>
<dbReference type="InterPro" id="IPR011663">
    <property type="entry name" value="UTRA"/>
</dbReference>
<dbReference type="PRINTS" id="PR00035">
    <property type="entry name" value="HTHGNTR"/>
</dbReference>
<protein>
    <recommendedName>
        <fullName evidence="4">Trehalose operon repressor</fullName>
    </recommendedName>
</protein>
<proteinExistence type="predicted"/>
<comment type="caution">
    <text evidence="6">The sequence shown here is derived from an EMBL/GenBank/DDBJ whole genome shotgun (WGS) entry which is preliminary data.</text>
</comment>
<dbReference type="GO" id="GO:0045892">
    <property type="term" value="P:negative regulation of DNA-templated transcription"/>
    <property type="evidence" value="ECO:0007669"/>
    <property type="project" value="TreeGrafter"/>
</dbReference>
<keyword evidence="3" id="KW-0804">Transcription</keyword>
<dbReference type="STRING" id="1229783.C273_06032"/>
<reference evidence="6 7" key="1">
    <citation type="journal article" date="2013" name="Genome Announc.">
        <title>Genome Sequence of Staphylococcus massiliensis Strain S46, Isolated from the Surface of Healthy Human Skin.</title>
        <authorList>
            <person name="Srivastav R."/>
            <person name="Singh A."/>
            <person name="Jangir P.K."/>
            <person name="Kumari C."/>
            <person name="Muduli S."/>
            <person name="Sharma R."/>
        </authorList>
    </citation>
    <scope>NUCLEOTIDE SEQUENCE [LARGE SCALE GENOMIC DNA]</scope>
    <source>
        <strain evidence="6 7">S46</strain>
    </source>
</reference>
<dbReference type="PATRIC" id="fig|1229783.3.peg.1221"/>
<dbReference type="SUPFAM" id="SSF46785">
    <property type="entry name" value="Winged helix' DNA-binding domain"/>
    <property type="match status" value="1"/>
</dbReference>
<dbReference type="InterPro" id="IPR012770">
    <property type="entry name" value="TreR"/>
</dbReference>
<dbReference type="GO" id="GO:0003677">
    <property type="term" value="F:DNA binding"/>
    <property type="evidence" value="ECO:0007669"/>
    <property type="project" value="UniProtKB-UniRule"/>
</dbReference>
<evidence type="ECO:0000313" key="7">
    <source>
        <dbReference type="Proteomes" id="UP000009885"/>
    </source>
</evidence>
<dbReference type="OrthoDB" id="9816541at2"/>
<dbReference type="SMART" id="SM00345">
    <property type="entry name" value="HTH_GNTR"/>
    <property type="match status" value="1"/>
</dbReference>
<dbReference type="Proteomes" id="UP000009885">
    <property type="component" value="Unassembled WGS sequence"/>
</dbReference>
<evidence type="ECO:0000259" key="5">
    <source>
        <dbReference type="PROSITE" id="PS50949"/>
    </source>
</evidence>
<evidence type="ECO:0000256" key="4">
    <source>
        <dbReference type="NCBIfam" id="TIGR02404"/>
    </source>
</evidence>
<dbReference type="PROSITE" id="PS50949">
    <property type="entry name" value="HTH_GNTR"/>
    <property type="match status" value="1"/>
</dbReference>
<dbReference type="Gene3D" id="1.10.10.10">
    <property type="entry name" value="Winged helix-like DNA-binding domain superfamily/Winged helix DNA-binding domain"/>
    <property type="match status" value="1"/>
</dbReference>
<dbReference type="RefSeq" id="WP_009383381.1">
    <property type="nucleotide sequence ID" value="NZ_AMSQ01000007.1"/>
</dbReference>
<dbReference type="AlphaFoldDB" id="K9B0A3"/>
<sequence length="240" mass="27929">MTNNKFESIYETLRHQIQKGVYARGDHLPSENQLVTMYNASRETIRKSLNLLVREGMIQKIRGKGSVVIYGGMTEFHITKLSSFKEVQKEMDVQYETKVVSLKCIEAREVPKVQAALELSGSDKLWYLLRYRKFHGEVKIMDEDYLVYDLMPGLTETIAAQSIYGYIEDDLNHEISFSQKEITFEVFGEQEYEAFGNVTPNYSATVRGIVHLSDTTKFQYNISKHLATEFKFTDFSRRRR</sequence>
<feature type="domain" description="HTH gntR-type" evidence="5">
    <location>
        <begin position="3"/>
        <end position="71"/>
    </location>
</feature>
<keyword evidence="1" id="KW-0805">Transcription regulation</keyword>
<evidence type="ECO:0000313" key="6">
    <source>
        <dbReference type="EMBL" id="EKU48242.1"/>
    </source>
</evidence>
<dbReference type="PANTHER" id="PTHR44846:SF12">
    <property type="entry name" value="HTH-TYPE TRANSCRIPTIONAL REGULATOR TRER"/>
    <property type="match status" value="1"/>
</dbReference>